<evidence type="ECO:0000313" key="2">
    <source>
        <dbReference type="Proteomes" id="UP000237347"/>
    </source>
</evidence>
<dbReference type="Proteomes" id="UP000237347">
    <property type="component" value="Unassembled WGS sequence"/>
</dbReference>
<gene>
    <name evidence="1" type="ORF">CFP56_015527</name>
</gene>
<dbReference type="EMBL" id="PKMF04000243">
    <property type="protein sequence ID" value="KAK7841331.1"/>
    <property type="molecule type" value="Genomic_DNA"/>
</dbReference>
<reference evidence="1 2" key="1">
    <citation type="journal article" date="2018" name="Sci. Data">
        <title>The draft genome sequence of cork oak.</title>
        <authorList>
            <person name="Ramos A.M."/>
            <person name="Usie A."/>
            <person name="Barbosa P."/>
            <person name="Barros P.M."/>
            <person name="Capote T."/>
            <person name="Chaves I."/>
            <person name="Simoes F."/>
            <person name="Abreu I."/>
            <person name="Carrasquinho I."/>
            <person name="Faro C."/>
            <person name="Guimaraes J.B."/>
            <person name="Mendonca D."/>
            <person name="Nobrega F."/>
            <person name="Rodrigues L."/>
            <person name="Saibo N.J.M."/>
            <person name="Varela M.C."/>
            <person name="Egas C."/>
            <person name="Matos J."/>
            <person name="Miguel C.M."/>
            <person name="Oliveira M.M."/>
            <person name="Ricardo C.P."/>
            <person name="Goncalves S."/>
        </authorList>
    </citation>
    <scope>NUCLEOTIDE SEQUENCE [LARGE SCALE GENOMIC DNA]</scope>
    <source>
        <strain evidence="2">cv. HL8</strain>
    </source>
</reference>
<name>A0AAW0KSG9_QUESU</name>
<dbReference type="AlphaFoldDB" id="A0AAW0KSG9"/>
<keyword evidence="2" id="KW-1185">Reference proteome</keyword>
<organism evidence="1 2">
    <name type="scientific">Quercus suber</name>
    <name type="common">Cork oak</name>
    <dbReference type="NCBI Taxonomy" id="58331"/>
    <lineage>
        <taxon>Eukaryota</taxon>
        <taxon>Viridiplantae</taxon>
        <taxon>Streptophyta</taxon>
        <taxon>Embryophyta</taxon>
        <taxon>Tracheophyta</taxon>
        <taxon>Spermatophyta</taxon>
        <taxon>Magnoliopsida</taxon>
        <taxon>eudicotyledons</taxon>
        <taxon>Gunneridae</taxon>
        <taxon>Pentapetalae</taxon>
        <taxon>rosids</taxon>
        <taxon>fabids</taxon>
        <taxon>Fagales</taxon>
        <taxon>Fagaceae</taxon>
        <taxon>Quercus</taxon>
    </lineage>
</organism>
<comment type="caution">
    <text evidence="1">The sequence shown here is derived from an EMBL/GenBank/DDBJ whole genome shotgun (WGS) entry which is preliminary data.</text>
</comment>
<protein>
    <submittedName>
        <fullName evidence="1">Uncharacterized protein</fullName>
    </submittedName>
</protein>
<evidence type="ECO:0000313" key="1">
    <source>
        <dbReference type="EMBL" id="KAK7841331.1"/>
    </source>
</evidence>
<sequence length="83" mass="9283">MMNKVCSCESVWLFQSQNHFGKAVILQETMGYTVGSNSSMNDFQSSAITVDCWGMIFTTVQVTSSRRKGEKKWSTNMANGSKQ</sequence>
<proteinExistence type="predicted"/>
<accession>A0AAW0KSG9</accession>